<gene>
    <name evidence="2" type="ORF">AFL01nite_09370</name>
</gene>
<dbReference type="RefSeq" id="WP_186813811.1">
    <property type="nucleotide sequence ID" value="NZ_BAAAYQ010000005.1"/>
</dbReference>
<comment type="caution">
    <text evidence="2">The sequence shown here is derived from an EMBL/GenBank/DDBJ whole genome shotgun (WGS) entry which is preliminary data.</text>
</comment>
<name>A0A512HTA0_9ACTN</name>
<organism evidence="2 3">
    <name type="scientific">Aeromicrobium flavum</name>
    <dbReference type="NCBI Taxonomy" id="416568"/>
    <lineage>
        <taxon>Bacteria</taxon>
        <taxon>Bacillati</taxon>
        <taxon>Actinomycetota</taxon>
        <taxon>Actinomycetes</taxon>
        <taxon>Propionibacteriales</taxon>
        <taxon>Nocardioidaceae</taxon>
        <taxon>Aeromicrobium</taxon>
    </lineage>
</organism>
<evidence type="ECO:0000313" key="3">
    <source>
        <dbReference type="Proteomes" id="UP000321769"/>
    </source>
</evidence>
<protein>
    <recommendedName>
        <fullName evidence="1">Bacterial SCP orthologue domain-containing protein</fullName>
    </recommendedName>
</protein>
<dbReference type="Gene3D" id="3.30.1050.40">
    <property type="match status" value="1"/>
</dbReference>
<feature type="domain" description="Bacterial SCP orthologue" evidence="1">
    <location>
        <begin position="26"/>
        <end position="114"/>
    </location>
</feature>
<evidence type="ECO:0000259" key="1">
    <source>
        <dbReference type="Pfam" id="PF17844"/>
    </source>
</evidence>
<keyword evidence="3" id="KW-1185">Reference proteome</keyword>
<dbReference type="AlphaFoldDB" id="A0A512HTA0"/>
<dbReference type="InterPro" id="IPR041629">
    <property type="entry name" value="SCP_3"/>
</dbReference>
<proteinExistence type="predicted"/>
<sequence>MARTLTPLDPAEFAEVCARIDAGTAERADLKAATKHLLALLQRKAPGHSVEVRIPPFAAIQCIAGASHTRGTPPAVVETDPETWIALARGRLAWSDATVRASGERSDLSPLLPLVDASGR</sequence>
<dbReference type="Pfam" id="PF17844">
    <property type="entry name" value="SCP_3"/>
    <property type="match status" value="1"/>
</dbReference>
<dbReference type="Proteomes" id="UP000321769">
    <property type="component" value="Unassembled WGS sequence"/>
</dbReference>
<evidence type="ECO:0000313" key="2">
    <source>
        <dbReference type="EMBL" id="GEO88610.1"/>
    </source>
</evidence>
<dbReference type="EMBL" id="BJZQ01000003">
    <property type="protein sequence ID" value="GEO88610.1"/>
    <property type="molecule type" value="Genomic_DNA"/>
</dbReference>
<reference evidence="2 3" key="1">
    <citation type="submission" date="2019-07" db="EMBL/GenBank/DDBJ databases">
        <title>Whole genome shotgun sequence of Aeromicrobium flavum NBRC 107625.</title>
        <authorList>
            <person name="Hosoyama A."/>
            <person name="Uohara A."/>
            <person name="Ohji S."/>
            <person name="Ichikawa N."/>
        </authorList>
    </citation>
    <scope>NUCLEOTIDE SEQUENCE [LARGE SCALE GENOMIC DNA]</scope>
    <source>
        <strain evidence="2 3">NBRC 107625</strain>
    </source>
</reference>
<accession>A0A512HTA0</accession>